<gene>
    <name evidence="2" type="ORF">QQX98_011165</name>
</gene>
<dbReference type="EMBL" id="JAZAVJ010000264">
    <property type="protein sequence ID" value="KAK7403100.1"/>
    <property type="molecule type" value="Genomic_DNA"/>
</dbReference>
<feature type="chain" id="PRO_5046740301" description="Alginate lyase 2 domain-containing protein" evidence="1">
    <location>
        <begin position="16"/>
        <end position="263"/>
    </location>
</feature>
<comment type="caution">
    <text evidence="2">The sequence shown here is derived from an EMBL/GenBank/DDBJ whole genome shotgun (WGS) entry which is preliminary data.</text>
</comment>
<name>A0ABR1GMY6_9HYPO</name>
<evidence type="ECO:0000256" key="1">
    <source>
        <dbReference type="SAM" id="SignalP"/>
    </source>
</evidence>
<dbReference type="Gene3D" id="2.60.120.200">
    <property type="match status" value="1"/>
</dbReference>
<keyword evidence="3" id="KW-1185">Reference proteome</keyword>
<sequence length="263" mass="28824">MRLCSLLSFLPLASATVLVSYSAATGDDTSTLGLLNLQGWDRANWPSGKGMNSSLYFTTGTDPDGVAAAHVHKAAHFVRSEYHSLKGKTAQEKVYYIGYHVRFDKVDYQTIVWQWKNYDPDTVKTDNIPAALVFRKNSDGSENHTINFGAQANPSGAAKSGNTVWTKQLEMGKAYRFGIVIDTSKKNGYIQLYFNGKLVTMTEPSTGKHTQKLAGNFWPGPKESSDPKFGLYGESNKVGDSYIYDIVIGTKLSEIANVAGIKA</sequence>
<protein>
    <recommendedName>
        <fullName evidence="4">Alginate lyase 2 domain-containing protein</fullName>
    </recommendedName>
</protein>
<keyword evidence="1" id="KW-0732">Signal</keyword>
<proteinExistence type="predicted"/>
<accession>A0ABR1GMY6</accession>
<reference evidence="2 3" key="1">
    <citation type="journal article" date="2025" name="Microbiol. Resour. Announc.">
        <title>Draft genome sequences for Neonectria magnoliae and Neonectria punicea, canker pathogens of Liriodendron tulipifera and Acer saccharum in West Virginia.</title>
        <authorList>
            <person name="Petronek H.M."/>
            <person name="Kasson M.T."/>
            <person name="Metheny A.M."/>
            <person name="Stauder C.M."/>
            <person name="Lovett B."/>
            <person name="Lynch S.C."/>
            <person name="Garnas J.R."/>
            <person name="Kasson L.R."/>
            <person name="Stajich J.E."/>
        </authorList>
    </citation>
    <scope>NUCLEOTIDE SEQUENCE [LARGE SCALE GENOMIC DNA]</scope>
    <source>
        <strain evidence="2 3">NRRL 64653</strain>
    </source>
</reference>
<dbReference type="Proteomes" id="UP001498476">
    <property type="component" value="Unassembled WGS sequence"/>
</dbReference>
<feature type="signal peptide" evidence="1">
    <location>
        <begin position="1"/>
        <end position="15"/>
    </location>
</feature>
<organism evidence="2 3">
    <name type="scientific">Neonectria punicea</name>
    <dbReference type="NCBI Taxonomy" id="979145"/>
    <lineage>
        <taxon>Eukaryota</taxon>
        <taxon>Fungi</taxon>
        <taxon>Dikarya</taxon>
        <taxon>Ascomycota</taxon>
        <taxon>Pezizomycotina</taxon>
        <taxon>Sordariomycetes</taxon>
        <taxon>Hypocreomycetidae</taxon>
        <taxon>Hypocreales</taxon>
        <taxon>Nectriaceae</taxon>
        <taxon>Neonectria</taxon>
    </lineage>
</organism>
<evidence type="ECO:0000313" key="2">
    <source>
        <dbReference type="EMBL" id="KAK7403100.1"/>
    </source>
</evidence>
<evidence type="ECO:0000313" key="3">
    <source>
        <dbReference type="Proteomes" id="UP001498476"/>
    </source>
</evidence>
<evidence type="ECO:0008006" key="4">
    <source>
        <dbReference type="Google" id="ProtNLM"/>
    </source>
</evidence>